<dbReference type="EMBL" id="JPFW01000009">
    <property type="protein sequence ID" value="KEQ39509.1"/>
    <property type="molecule type" value="Genomic_DNA"/>
</dbReference>
<dbReference type="AlphaFoldDB" id="A0A081Q986"/>
<gene>
    <name evidence="1" type="ORF">SK642_1641</name>
</gene>
<name>A0A081Q986_STRMT</name>
<dbReference type="PATRIC" id="fig|28037.97.peg.1576"/>
<accession>A0A081Q986</accession>
<protein>
    <submittedName>
        <fullName evidence="1">Uncharacterized protein</fullName>
    </submittedName>
</protein>
<reference evidence="1 2" key="1">
    <citation type="submission" date="2014-05" db="EMBL/GenBank/DDBJ databases">
        <authorList>
            <person name="Daugherty S.C."/>
            <person name="Tallon L.J."/>
            <person name="Sadzewicz L."/>
            <person name="Kilian M."/>
            <person name="Tettelin H."/>
        </authorList>
    </citation>
    <scope>NUCLEOTIDE SEQUENCE [LARGE SCALE GENOMIC DNA]</scope>
    <source>
        <strain evidence="1 2">SK642</strain>
    </source>
</reference>
<dbReference type="Proteomes" id="UP000028030">
    <property type="component" value="Unassembled WGS sequence"/>
</dbReference>
<evidence type="ECO:0000313" key="2">
    <source>
        <dbReference type="Proteomes" id="UP000028030"/>
    </source>
</evidence>
<proteinExistence type="predicted"/>
<comment type="caution">
    <text evidence="1">The sequence shown here is derived from an EMBL/GenBank/DDBJ whole genome shotgun (WGS) entry which is preliminary data.</text>
</comment>
<sequence>MDLSHQLLHILFKHQLHSQHLEYDFLMSQTFLLLSFYKYQIDFIN</sequence>
<organism evidence="1 2">
    <name type="scientific">Streptococcus mitis</name>
    <dbReference type="NCBI Taxonomy" id="28037"/>
    <lineage>
        <taxon>Bacteria</taxon>
        <taxon>Bacillati</taxon>
        <taxon>Bacillota</taxon>
        <taxon>Bacilli</taxon>
        <taxon>Lactobacillales</taxon>
        <taxon>Streptococcaceae</taxon>
        <taxon>Streptococcus</taxon>
        <taxon>Streptococcus mitis group</taxon>
    </lineage>
</organism>
<evidence type="ECO:0000313" key="1">
    <source>
        <dbReference type="EMBL" id="KEQ39509.1"/>
    </source>
</evidence>